<dbReference type="Pfam" id="PF20086">
    <property type="entry name" value="DUF6478"/>
    <property type="match status" value="1"/>
</dbReference>
<reference evidence="2" key="1">
    <citation type="submission" date="2016-10" db="EMBL/GenBank/DDBJ databases">
        <authorList>
            <person name="Varghese N."/>
            <person name="Submissions S."/>
        </authorList>
    </citation>
    <scope>NUCLEOTIDE SEQUENCE [LARGE SCALE GENOMIC DNA]</scope>
    <source>
        <strain evidence="2">DSM 26879</strain>
    </source>
</reference>
<dbReference type="Proteomes" id="UP000199478">
    <property type="component" value="Unassembled WGS sequence"/>
</dbReference>
<dbReference type="RefSeq" id="WP_090201732.1">
    <property type="nucleotide sequence ID" value="NZ_FOYP01000003.1"/>
</dbReference>
<keyword evidence="2" id="KW-1185">Reference proteome</keyword>
<protein>
    <submittedName>
        <fullName evidence="1">Uncharacterized protein</fullName>
    </submittedName>
</protein>
<sequence length="257" mass="29321">MAMNPNSFIGRTIQRVSHARWAKAARRANRTELTQLRMLRQNARQLLGPLQELSQIAETRLARPRIGSTTFARPVGTDWSWRPMAWRAALPQRGLSPAQNKARMGDEIGIFHDCKRPEITLSQQRNLGGDDLAAYGLGLEVFHFDGRFLSLVIDLPAEASVGLKKRHILRLSAVIDREVPINIYARLNVKNGPNTEQSLLMLSDTQRETSAEFDLAYTQLNEARTEKIWIDLLFEDPHMNKITIRDINICRFPRAEI</sequence>
<dbReference type="EMBL" id="FOYP01000003">
    <property type="protein sequence ID" value="SFR59949.1"/>
    <property type="molecule type" value="Genomic_DNA"/>
</dbReference>
<gene>
    <name evidence="1" type="ORF">SAMN04488005_3160</name>
</gene>
<proteinExistence type="predicted"/>
<dbReference type="AlphaFoldDB" id="A0A1I6HZW6"/>
<dbReference type="STRING" id="390270.SAMN04488005_3160"/>
<dbReference type="InterPro" id="IPR045514">
    <property type="entry name" value="DUF6478"/>
</dbReference>
<evidence type="ECO:0000313" key="1">
    <source>
        <dbReference type="EMBL" id="SFR59949.1"/>
    </source>
</evidence>
<accession>A0A1I6HZW6</accession>
<name>A0A1I6HZW6_9RHOB</name>
<dbReference type="OrthoDB" id="7827015at2"/>
<evidence type="ECO:0000313" key="2">
    <source>
        <dbReference type="Proteomes" id="UP000199478"/>
    </source>
</evidence>
<organism evidence="1 2">
    <name type="scientific">Yoonia tamlensis</name>
    <dbReference type="NCBI Taxonomy" id="390270"/>
    <lineage>
        <taxon>Bacteria</taxon>
        <taxon>Pseudomonadati</taxon>
        <taxon>Pseudomonadota</taxon>
        <taxon>Alphaproteobacteria</taxon>
        <taxon>Rhodobacterales</taxon>
        <taxon>Paracoccaceae</taxon>
        <taxon>Yoonia</taxon>
    </lineage>
</organism>